<dbReference type="EMBL" id="BMJS01000001">
    <property type="protein sequence ID" value="GGF88968.1"/>
    <property type="molecule type" value="Genomic_DNA"/>
</dbReference>
<evidence type="ECO:0000256" key="2">
    <source>
        <dbReference type="ARBA" id="ARBA00022801"/>
    </source>
</evidence>
<evidence type="ECO:0000259" key="3">
    <source>
        <dbReference type="PROSITE" id="PS51462"/>
    </source>
</evidence>
<name>A0A8J3E6G6_9GAMM</name>
<dbReference type="Pfam" id="PF00293">
    <property type="entry name" value="NUDIX"/>
    <property type="match status" value="1"/>
</dbReference>
<dbReference type="Proteomes" id="UP000636949">
    <property type="component" value="Unassembled WGS sequence"/>
</dbReference>
<keyword evidence="2 4" id="KW-0378">Hydrolase</keyword>
<evidence type="ECO:0000313" key="4">
    <source>
        <dbReference type="EMBL" id="GGF88968.1"/>
    </source>
</evidence>
<comment type="caution">
    <text evidence="4">The sequence shown here is derived from an EMBL/GenBank/DDBJ whole genome shotgun (WGS) entry which is preliminary data.</text>
</comment>
<reference evidence="4" key="1">
    <citation type="journal article" date="2014" name="Int. J. Syst. Evol. Microbiol.">
        <title>Complete genome sequence of Corynebacterium casei LMG S-19264T (=DSM 44701T), isolated from a smear-ripened cheese.</title>
        <authorList>
            <consortium name="US DOE Joint Genome Institute (JGI-PGF)"/>
            <person name="Walter F."/>
            <person name="Albersmeier A."/>
            <person name="Kalinowski J."/>
            <person name="Ruckert C."/>
        </authorList>
    </citation>
    <scope>NUCLEOTIDE SEQUENCE</scope>
    <source>
        <strain evidence="4">CGMCC 1.15758</strain>
    </source>
</reference>
<reference evidence="4" key="2">
    <citation type="submission" date="2020-09" db="EMBL/GenBank/DDBJ databases">
        <authorList>
            <person name="Sun Q."/>
            <person name="Zhou Y."/>
        </authorList>
    </citation>
    <scope>NUCLEOTIDE SEQUENCE</scope>
    <source>
        <strain evidence="4">CGMCC 1.15758</strain>
    </source>
</reference>
<gene>
    <name evidence="4" type="primary">nudE</name>
    <name evidence="4" type="ORF">GCM10010995_02800</name>
</gene>
<evidence type="ECO:0000256" key="1">
    <source>
        <dbReference type="ARBA" id="ARBA00001946"/>
    </source>
</evidence>
<dbReference type="GO" id="GO:0006753">
    <property type="term" value="P:nucleoside phosphate metabolic process"/>
    <property type="evidence" value="ECO:0007669"/>
    <property type="project" value="TreeGrafter"/>
</dbReference>
<dbReference type="InterPro" id="IPR015797">
    <property type="entry name" value="NUDIX_hydrolase-like_dom_sf"/>
</dbReference>
<accession>A0A8J3E6G6</accession>
<dbReference type="PROSITE" id="PS51462">
    <property type="entry name" value="NUDIX"/>
    <property type="match status" value="1"/>
</dbReference>
<dbReference type="InterPro" id="IPR000086">
    <property type="entry name" value="NUDIX_hydrolase_dom"/>
</dbReference>
<dbReference type="AlphaFoldDB" id="A0A8J3E6G6"/>
<dbReference type="GO" id="GO:0019693">
    <property type="term" value="P:ribose phosphate metabolic process"/>
    <property type="evidence" value="ECO:0007669"/>
    <property type="project" value="TreeGrafter"/>
</dbReference>
<dbReference type="InterPro" id="IPR020084">
    <property type="entry name" value="NUDIX_hydrolase_CS"/>
</dbReference>
<keyword evidence="5" id="KW-1185">Reference proteome</keyword>
<protein>
    <submittedName>
        <fullName evidence="4">ADP compounds hydrolase NudE</fullName>
    </submittedName>
</protein>
<dbReference type="OrthoDB" id="9806150at2"/>
<proteinExistence type="predicted"/>
<dbReference type="PROSITE" id="PS00893">
    <property type="entry name" value="NUDIX_BOX"/>
    <property type="match status" value="1"/>
</dbReference>
<dbReference type="Gene3D" id="3.90.79.10">
    <property type="entry name" value="Nucleoside Triphosphate Pyrophosphohydrolase"/>
    <property type="match status" value="1"/>
</dbReference>
<dbReference type="NCBIfam" id="NF008736">
    <property type="entry name" value="PRK11762.1"/>
    <property type="match status" value="1"/>
</dbReference>
<dbReference type="GO" id="GO:0005829">
    <property type="term" value="C:cytosol"/>
    <property type="evidence" value="ECO:0007669"/>
    <property type="project" value="TreeGrafter"/>
</dbReference>
<sequence length="183" mass="20623">MATKPVINSKKELFASRLFKVEALDLTFSNGNTRTYERIAPKSDGHTAVLIVPMLDDDTILLIKEYSSGVEDYTLGFPKGAIDQGEDLYQAADRELMEEAGFSAKHYTYLKDVYLSPNYMKQHISLVVAEGLSVKTAQGDEPEDLEVVPWKLSDIDALITHPQFIECRSFAALLFVWKKWLGK</sequence>
<comment type="cofactor">
    <cofactor evidence="1">
        <name>Mg(2+)</name>
        <dbReference type="ChEBI" id="CHEBI:18420"/>
    </cofactor>
</comment>
<dbReference type="GO" id="GO:0019144">
    <property type="term" value="F:ADP-sugar diphosphatase activity"/>
    <property type="evidence" value="ECO:0007669"/>
    <property type="project" value="TreeGrafter"/>
</dbReference>
<organism evidence="4 5">
    <name type="scientific">Cysteiniphilum litorale</name>
    <dbReference type="NCBI Taxonomy" id="2056700"/>
    <lineage>
        <taxon>Bacteria</taxon>
        <taxon>Pseudomonadati</taxon>
        <taxon>Pseudomonadota</taxon>
        <taxon>Gammaproteobacteria</taxon>
        <taxon>Thiotrichales</taxon>
        <taxon>Fastidiosibacteraceae</taxon>
        <taxon>Cysteiniphilum</taxon>
    </lineage>
</organism>
<dbReference type="PANTHER" id="PTHR11839:SF12">
    <property type="entry name" value="ADP COMPOUNDS HYDROLASE NUDE"/>
    <property type="match status" value="1"/>
</dbReference>
<dbReference type="RefSeq" id="WP_117001123.1">
    <property type="nucleotide sequence ID" value="NZ_BMJS01000001.1"/>
</dbReference>
<dbReference type="SUPFAM" id="SSF55811">
    <property type="entry name" value="Nudix"/>
    <property type="match status" value="1"/>
</dbReference>
<dbReference type="PANTHER" id="PTHR11839">
    <property type="entry name" value="UDP/ADP-SUGAR PYROPHOSPHATASE"/>
    <property type="match status" value="1"/>
</dbReference>
<feature type="domain" description="Nudix hydrolase" evidence="3">
    <location>
        <begin position="41"/>
        <end position="180"/>
    </location>
</feature>
<evidence type="ECO:0000313" key="5">
    <source>
        <dbReference type="Proteomes" id="UP000636949"/>
    </source>
</evidence>